<evidence type="ECO:0000313" key="1">
    <source>
        <dbReference type="EMBL" id="KKL45224.1"/>
    </source>
</evidence>
<sequence>MNITVSYIGVNNGNFLKLNFYINVGFANFITHNTGIINPAYHGPIIASAIPKKISIGERIRVDDNQKQTVVLTPFFGMGQLGYDDIDALSTWL</sequence>
<protein>
    <submittedName>
        <fullName evidence="1">Uncharacterized protein</fullName>
    </submittedName>
</protein>
<proteinExistence type="predicted"/>
<organism evidence="1">
    <name type="scientific">marine sediment metagenome</name>
    <dbReference type="NCBI Taxonomy" id="412755"/>
    <lineage>
        <taxon>unclassified sequences</taxon>
        <taxon>metagenomes</taxon>
        <taxon>ecological metagenomes</taxon>
    </lineage>
</organism>
<gene>
    <name evidence="1" type="ORF">LCGC14_2357820</name>
</gene>
<dbReference type="AlphaFoldDB" id="A0A0F9C7R8"/>
<name>A0A0F9C7R8_9ZZZZ</name>
<accession>A0A0F9C7R8</accession>
<reference evidence="1" key="1">
    <citation type="journal article" date="2015" name="Nature">
        <title>Complex archaea that bridge the gap between prokaryotes and eukaryotes.</title>
        <authorList>
            <person name="Spang A."/>
            <person name="Saw J.H."/>
            <person name="Jorgensen S.L."/>
            <person name="Zaremba-Niedzwiedzka K."/>
            <person name="Martijn J."/>
            <person name="Lind A.E."/>
            <person name="van Eijk R."/>
            <person name="Schleper C."/>
            <person name="Guy L."/>
            <person name="Ettema T.J."/>
        </authorList>
    </citation>
    <scope>NUCLEOTIDE SEQUENCE</scope>
</reference>
<dbReference type="EMBL" id="LAZR01034470">
    <property type="protein sequence ID" value="KKL45224.1"/>
    <property type="molecule type" value="Genomic_DNA"/>
</dbReference>
<comment type="caution">
    <text evidence="1">The sequence shown here is derived from an EMBL/GenBank/DDBJ whole genome shotgun (WGS) entry which is preliminary data.</text>
</comment>